<evidence type="ECO:0000259" key="6">
    <source>
        <dbReference type="Pfam" id="PF19278"/>
    </source>
</evidence>
<evidence type="ECO:0000256" key="2">
    <source>
        <dbReference type="SAM" id="MobiDB-lite"/>
    </source>
</evidence>
<dbReference type="PANTHER" id="PTHR11365:SF23">
    <property type="entry name" value="HYPOTHETICAL 5-OXOPROLINASE (EUROFUNG)-RELATED"/>
    <property type="match status" value="1"/>
</dbReference>
<name>A0ABU4XJX0_9HYPH</name>
<comment type="similarity">
    <text evidence="1">Belongs to the oxoprolinase family.</text>
</comment>
<dbReference type="RefSeq" id="WP_320317314.1">
    <property type="nucleotide sequence ID" value="NZ_JAVIIX010000009.1"/>
</dbReference>
<dbReference type="Pfam" id="PF02538">
    <property type="entry name" value="Hydantoinase_B"/>
    <property type="match status" value="1"/>
</dbReference>
<dbReference type="Pfam" id="PF19278">
    <property type="entry name" value="Hydant_A_C"/>
    <property type="match status" value="1"/>
</dbReference>
<dbReference type="InterPro" id="IPR049517">
    <property type="entry name" value="ACX-like_C"/>
</dbReference>
<dbReference type="InterPro" id="IPR002821">
    <property type="entry name" value="Hydantoinase_A"/>
</dbReference>
<dbReference type="Pfam" id="PF05378">
    <property type="entry name" value="Hydant_A_N"/>
    <property type="match status" value="1"/>
</dbReference>
<evidence type="ECO:0000313" key="8">
    <source>
        <dbReference type="Proteomes" id="UP001271780"/>
    </source>
</evidence>
<evidence type="ECO:0000259" key="3">
    <source>
        <dbReference type="Pfam" id="PF01968"/>
    </source>
</evidence>
<protein>
    <submittedName>
        <fullName evidence="7">Hydantoinase B/oxoprolinase family protein</fullName>
    </submittedName>
</protein>
<feature type="domain" description="Hydantoinase A/oxoprolinase" evidence="3">
    <location>
        <begin position="211"/>
        <end position="494"/>
    </location>
</feature>
<proteinExistence type="inferred from homology"/>
<dbReference type="PANTHER" id="PTHR11365">
    <property type="entry name" value="5-OXOPROLINASE RELATED"/>
    <property type="match status" value="1"/>
</dbReference>
<dbReference type="InterPro" id="IPR008040">
    <property type="entry name" value="Hydant_A_N"/>
</dbReference>
<sequence length="1209" mass="130328">MSDAAASNKKWDFWIDRGGTFTDIIGRDPQGRLHPRKLLSENPEAYADAAIQGIRDLLGLKTGAAIPADRIGDIKMGTTVATNALLERKGDRVLLLISKGFRDALRIAYQARPDIFAKEIVLPEQLYERVIEIDERVRADGCVESLLDIAACRPAIEQAKADGIEAVAIVFMHAWKYPDHEKAVAKVCRKIGFSQVSVSHEVSPLIKLVGRGDTTVVDAYLSPILSRYVQKVAGELGTGPRLMFMMSSGGLTAADMFQGKDALLSGPAGGVVGMVETAKLAGFEKVIGFDMGGTSTDVAHYDGEYERAFDTEVAGVRIRAPMMRIHTVAAGGGSILHYEAGRFRVGPDSAGANPGPAAYRRGGPLAVTDANVMLGKLQPDVFPAIFGPGQDQPLDVGTVREKFAALAAEIGDGRTPEAVAEGFVTIAVENMANAIKKISVQRGYDVTEYLLNCFGGAGGQHACLVADALGMEAVLIHPFSGLLSAYGIGLSTVFASRQQALLKPLAEESCPSVEDLIAALRQGVVAELVAQGIAETAIASRPVLQIRYDGTDTTLPVNFEHGSIFRARSDFEAAHKAQFGFVYENKPMIVEAVGVEGADTGTTGRDETESSLEDKAASPWQTRQFFADGAWRDAGIFRREDLKPGHKVAGPALVIEPNQTIVVEPGWQAEITVRNHVLLRRIEKKRRQAALGTEADPVMLEVFNNLFMSIAEQMGVTLQNTAYSVNIKERLDFSCAVFDRHGALVANAPHMPVHLGSMDRSVETVIRLNSGDIHPGDVFALNAPYNGGTHLPDITVVTPVFDDTRKEILFWAASRGHHADVGGTAPGSMTPLATTVDEEGVLFDNFRIVDRGRFREKELEALLTDHPYPARNPTQNIADLKAQIAANEKGVAELRKMVAHFGLDVVEAYMGHVQDNAAESVRRVLERLPDSSDYEYPTDTGQVIKVRITVDRQKRQATVDFTGTSKVEKNNFNAPEPVARAAVLYAFRVMVEDMIPMNAGCLRPINIVIPDGCMLKPAYPAAVVAGNVETSQHVTNALFGAMGAMANAQGTMNNLTFGNKQYQYYETICSGSPAGRMNSGRGFAGTSGVHTHMTNSRLTDPEVLELRFPVVLEDFHIREGSGGKGKWNAGDGTKRTIRFLEKMECAILSSHRNRPPQGLNGGGDGEAGSTRVRRNDGSVDVLKACDQTTLDVGEAVTVITPTPGGFGKA</sequence>
<comment type="caution">
    <text evidence="7">The sequence shown here is derived from an EMBL/GenBank/DDBJ whole genome shotgun (WGS) entry which is preliminary data.</text>
</comment>
<evidence type="ECO:0000256" key="1">
    <source>
        <dbReference type="ARBA" id="ARBA00010403"/>
    </source>
</evidence>
<feature type="domain" description="Hydantoinase B/oxoprolinase" evidence="4">
    <location>
        <begin position="696"/>
        <end position="1208"/>
    </location>
</feature>
<evidence type="ECO:0000259" key="5">
    <source>
        <dbReference type="Pfam" id="PF05378"/>
    </source>
</evidence>
<dbReference type="Proteomes" id="UP001271780">
    <property type="component" value="Unassembled WGS sequence"/>
</dbReference>
<dbReference type="InterPro" id="IPR003692">
    <property type="entry name" value="Hydantoinase_B"/>
</dbReference>
<evidence type="ECO:0000313" key="7">
    <source>
        <dbReference type="EMBL" id="MDX8473829.1"/>
    </source>
</evidence>
<feature type="domain" description="Acetophenone carboxylase-like C-terminal" evidence="6">
    <location>
        <begin position="509"/>
        <end position="671"/>
    </location>
</feature>
<evidence type="ECO:0000259" key="4">
    <source>
        <dbReference type="Pfam" id="PF02538"/>
    </source>
</evidence>
<keyword evidence="8" id="KW-1185">Reference proteome</keyword>
<dbReference type="EMBL" id="JAVIIZ010000010">
    <property type="protein sequence ID" value="MDX8473829.1"/>
    <property type="molecule type" value="Genomic_DNA"/>
</dbReference>
<dbReference type="InterPro" id="IPR045079">
    <property type="entry name" value="Oxoprolinase-like"/>
</dbReference>
<feature type="domain" description="Hydantoinase/oxoprolinase N-terminal" evidence="5">
    <location>
        <begin position="13"/>
        <end position="192"/>
    </location>
</feature>
<accession>A0ABU4XJX0</accession>
<reference evidence="7 8" key="1">
    <citation type="submission" date="2023-08" db="EMBL/GenBank/DDBJ databases">
        <title>Implementing the SeqCode for naming new Mesorhizobium species isolated from Vachellia karroo root nodules.</title>
        <authorList>
            <person name="Van Lill M."/>
        </authorList>
    </citation>
    <scope>NUCLEOTIDE SEQUENCE [LARGE SCALE GENOMIC DNA]</scope>
    <source>
        <strain evidence="7 8">VK23A</strain>
    </source>
</reference>
<gene>
    <name evidence="7" type="ORF">RFM27_17255</name>
</gene>
<dbReference type="Pfam" id="PF01968">
    <property type="entry name" value="Hydantoinase_A"/>
    <property type="match status" value="1"/>
</dbReference>
<organism evidence="7 8">
    <name type="scientific">Mesorhizobium dulcispinae</name>
    <dbReference type="NCBI Taxonomy" id="3072316"/>
    <lineage>
        <taxon>Bacteria</taxon>
        <taxon>Pseudomonadati</taxon>
        <taxon>Pseudomonadota</taxon>
        <taxon>Alphaproteobacteria</taxon>
        <taxon>Hyphomicrobiales</taxon>
        <taxon>Phyllobacteriaceae</taxon>
        <taxon>Mesorhizobium</taxon>
    </lineage>
</organism>
<feature type="region of interest" description="Disordered" evidence="2">
    <location>
        <begin position="1150"/>
        <end position="1175"/>
    </location>
</feature>